<dbReference type="PRINTS" id="PR00465">
    <property type="entry name" value="EP450IV"/>
</dbReference>
<comment type="similarity">
    <text evidence="3 10">Belongs to the cytochrome P450 family.</text>
</comment>
<evidence type="ECO:0000256" key="4">
    <source>
        <dbReference type="ARBA" id="ARBA00022617"/>
    </source>
</evidence>
<keyword evidence="7 9" id="KW-0408">Iron</keyword>
<dbReference type="Gene3D" id="1.10.630.10">
    <property type="entry name" value="Cytochrome P450"/>
    <property type="match status" value="1"/>
</dbReference>
<dbReference type="PANTHER" id="PTHR46206:SF2">
    <property type="entry name" value="CYTOCHROME P450 MONOOXYGENASE AUSG-RELATED"/>
    <property type="match status" value="1"/>
</dbReference>
<dbReference type="CDD" id="cd11041">
    <property type="entry name" value="CYP503A1-like"/>
    <property type="match status" value="1"/>
</dbReference>
<keyword evidence="8 10" id="KW-0503">Monooxygenase</keyword>
<sequence length="506" mass="56827">MLLEFVFNIRIWIVLIIPIIAFLFRSRRRSIFPTINNFPFDPLFQKAHQEYRTNAESLITNGLAKHQGPISLSVPSGKKIVLPASLTAWAKSNKNLDHRELVRQDFYAGFPGFEAQDALHASGDVLLDVIRTRLGQNESIMPVVTNSIAKALQIHWGDDKDWHVIDWQKDTTGIIARAASSIFVGSEKCEDEEWLGIAQGYVGAYFTAVNELHEYPAWSRRIVQRFLPNAVACRKYVAQARAIAKELIANREKKVEEAKRKGDPLPQYNDALAWVQAVPGPKADAGDIQLSLAMAAFFTTSEQFRQVLIDVASHPELIEPLRKEVCEQISTHGITIAATNNMVLLDSVLKESQRLSSPIVALERVALKDTTLPTGENLPRGSHIMVDCTGLRSPAKYPSPDHFDGYRFLRQREAGDNFAQFVQSGPDYNVFGGGRHICPGRYFASNELKLTMAHILLKYEIRMAKGYQSSMVQMGVHKMADPVAKFEVRRRDVTEMDLVQLTVSLV</sequence>
<organism evidence="12 13">
    <name type="scientific">Cochliobolus carbonum (strain 26-R-13)</name>
    <name type="common">Maize leaf spot fungus</name>
    <name type="synonym">Bipolaris zeicola</name>
    <dbReference type="NCBI Taxonomy" id="930089"/>
    <lineage>
        <taxon>Eukaryota</taxon>
        <taxon>Fungi</taxon>
        <taxon>Dikarya</taxon>
        <taxon>Ascomycota</taxon>
        <taxon>Pezizomycotina</taxon>
        <taxon>Dothideomycetes</taxon>
        <taxon>Pleosporomycetidae</taxon>
        <taxon>Pleosporales</taxon>
        <taxon>Pleosporineae</taxon>
        <taxon>Pleosporaceae</taxon>
        <taxon>Bipolaris</taxon>
    </lineage>
</organism>
<keyword evidence="5 9" id="KW-0479">Metal-binding</keyword>
<evidence type="ECO:0000256" key="7">
    <source>
        <dbReference type="ARBA" id="ARBA00023004"/>
    </source>
</evidence>
<proteinExistence type="inferred from homology"/>
<keyword evidence="11" id="KW-0472">Membrane</keyword>
<evidence type="ECO:0000313" key="13">
    <source>
        <dbReference type="Proteomes" id="UP000053841"/>
    </source>
</evidence>
<keyword evidence="6 10" id="KW-0560">Oxidoreductase</keyword>
<evidence type="ECO:0000256" key="10">
    <source>
        <dbReference type="RuleBase" id="RU000461"/>
    </source>
</evidence>
<dbReference type="eggNOG" id="KOG0157">
    <property type="taxonomic scope" value="Eukaryota"/>
</dbReference>
<dbReference type="InterPro" id="IPR002403">
    <property type="entry name" value="Cyt_P450_E_grp-IV"/>
</dbReference>
<keyword evidence="11" id="KW-0812">Transmembrane</keyword>
<evidence type="ECO:0000256" key="9">
    <source>
        <dbReference type="PIRSR" id="PIRSR602403-1"/>
    </source>
</evidence>
<dbReference type="PROSITE" id="PS00086">
    <property type="entry name" value="CYTOCHROME_P450"/>
    <property type="match status" value="1"/>
</dbReference>
<dbReference type="Pfam" id="PF00067">
    <property type="entry name" value="p450"/>
    <property type="match status" value="1"/>
</dbReference>
<keyword evidence="13" id="KW-1185">Reference proteome</keyword>
<dbReference type="OrthoDB" id="1844152at2759"/>
<dbReference type="Proteomes" id="UP000053841">
    <property type="component" value="Unassembled WGS sequence"/>
</dbReference>
<keyword evidence="11" id="KW-1133">Transmembrane helix</keyword>
<comment type="cofactor">
    <cofactor evidence="1 9">
        <name>heme</name>
        <dbReference type="ChEBI" id="CHEBI:30413"/>
    </cofactor>
</comment>
<feature type="transmembrane region" description="Helical" evidence="11">
    <location>
        <begin position="6"/>
        <end position="24"/>
    </location>
</feature>
<dbReference type="PANTHER" id="PTHR46206">
    <property type="entry name" value="CYTOCHROME P450"/>
    <property type="match status" value="1"/>
</dbReference>
<dbReference type="GeneID" id="19153228"/>
<dbReference type="InterPro" id="IPR001128">
    <property type="entry name" value="Cyt_P450"/>
</dbReference>
<dbReference type="InterPro" id="IPR036396">
    <property type="entry name" value="Cyt_P450_sf"/>
</dbReference>
<dbReference type="KEGG" id="bze:COCCADRAFT_91685"/>
<evidence type="ECO:0000256" key="2">
    <source>
        <dbReference type="ARBA" id="ARBA00004685"/>
    </source>
</evidence>
<evidence type="ECO:0000256" key="11">
    <source>
        <dbReference type="SAM" id="Phobius"/>
    </source>
</evidence>
<evidence type="ECO:0000256" key="5">
    <source>
        <dbReference type="ARBA" id="ARBA00022723"/>
    </source>
</evidence>
<dbReference type="GO" id="GO:0020037">
    <property type="term" value="F:heme binding"/>
    <property type="evidence" value="ECO:0007669"/>
    <property type="project" value="InterPro"/>
</dbReference>
<keyword evidence="4 9" id="KW-0349">Heme</keyword>
<evidence type="ECO:0000256" key="6">
    <source>
        <dbReference type="ARBA" id="ARBA00023002"/>
    </source>
</evidence>
<dbReference type="GO" id="GO:0016705">
    <property type="term" value="F:oxidoreductase activity, acting on paired donors, with incorporation or reduction of molecular oxygen"/>
    <property type="evidence" value="ECO:0007669"/>
    <property type="project" value="InterPro"/>
</dbReference>
<dbReference type="RefSeq" id="XP_007710597.1">
    <property type="nucleotide sequence ID" value="XM_007712407.1"/>
</dbReference>
<evidence type="ECO:0008006" key="14">
    <source>
        <dbReference type="Google" id="ProtNLM"/>
    </source>
</evidence>
<gene>
    <name evidence="12" type="ORF">COCCADRAFT_91685</name>
</gene>
<protein>
    <recommendedName>
        <fullName evidence="14">Cytochrome P450</fullName>
    </recommendedName>
</protein>
<dbReference type="HOGENOM" id="CLU_022195_0_3_1"/>
<reference evidence="12 13" key="1">
    <citation type="journal article" date="2013" name="PLoS Genet.">
        <title>Comparative genome structure, secondary metabolite, and effector coding capacity across Cochliobolus pathogens.</title>
        <authorList>
            <person name="Condon B.J."/>
            <person name="Leng Y."/>
            <person name="Wu D."/>
            <person name="Bushley K.E."/>
            <person name="Ohm R.A."/>
            <person name="Otillar R."/>
            <person name="Martin J."/>
            <person name="Schackwitz W."/>
            <person name="Grimwood J."/>
            <person name="MohdZainudin N."/>
            <person name="Xue C."/>
            <person name="Wang R."/>
            <person name="Manning V.A."/>
            <person name="Dhillon B."/>
            <person name="Tu Z.J."/>
            <person name="Steffenson B.J."/>
            <person name="Salamov A."/>
            <person name="Sun H."/>
            <person name="Lowry S."/>
            <person name="LaButti K."/>
            <person name="Han J."/>
            <person name="Copeland A."/>
            <person name="Lindquist E."/>
            <person name="Barry K."/>
            <person name="Schmutz J."/>
            <person name="Baker S.E."/>
            <person name="Ciuffetti L.M."/>
            <person name="Grigoriev I.V."/>
            <person name="Zhong S."/>
            <person name="Turgeon B.G."/>
        </authorList>
    </citation>
    <scope>NUCLEOTIDE SEQUENCE [LARGE SCALE GENOMIC DNA]</scope>
    <source>
        <strain evidence="12 13">26-R-13</strain>
    </source>
</reference>
<feature type="binding site" description="axial binding residue" evidence="9">
    <location>
        <position position="438"/>
    </location>
    <ligand>
        <name>heme</name>
        <dbReference type="ChEBI" id="CHEBI:30413"/>
    </ligand>
    <ligandPart>
        <name>Fe</name>
        <dbReference type="ChEBI" id="CHEBI:18248"/>
    </ligandPart>
</feature>
<evidence type="ECO:0000256" key="1">
    <source>
        <dbReference type="ARBA" id="ARBA00001971"/>
    </source>
</evidence>
<accession>W6Y6D0</accession>
<dbReference type="EMBL" id="KI964580">
    <property type="protein sequence ID" value="EUC35112.1"/>
    <property type="molecule type" value="Genomic_DNA"/>
</dbReference>
<dbReference type="GO" id="GO:0004497">
    <property type="term" value="F:monooxygenase activity"/>
    <property type="evidence" value="ECO:0007669"/>
    <property type="project" value="UniProtKB-KW"/>
</dbReference>
<dbReference type="GO" id="GO:0005506">
    <property type="term" value="F:iron ion binding"/>
    <property type="evidence" value="ECO:0007669"/>
    <property type="project" value="InterPro"/>
</dbReference>
<dbReference type="AlphaFoldDB" id="W6Y6D0"/>
<dbReference type="InterPro" id="IPR017972">
    <property type="entry name" value="Cyt_P450_CS"/>
</dbReference>
<evidence type="ECO:0000256" key="3">
    <source>
        <dbReference type="ARBA" id="ARBA00010617"/>
    </source>
</evidence>
<name>W6Y6D0_COCC2</name>
<evidence type="ECO:0000256" key="8">
    <source>
        <dbReference type="ARBA" id="ARBA00023033"/>
    </source>
</evidence>
<comment type="pathway">
    <text evidence="2">Mycotoxin biosynthesis.</text>
</comment>
<dbReference type="SUPFAM" id="SSF48264">
    <property type="entry name" value="Cytochrome P450"/>
    <property type="match status" value="1"/>
</dbReference>
<evidence type="ECO:0000313" key="12">
    <source>
        <dbReference type="EMBL" id="EUC35112.1"/>
    </source>
</evidence>